<feature type="domain" description="GOLD" evidence="9">
    <location>
        <begin position="35"/>
        <end position="121"/>
    </location>
</feature>
<sequence length="220" mass="24594">MMRRVVAMLLLVCVLVSLASSVVSGFTFTPVAGEKKCFTYELLGLVRYELRYKMARSLTPFATLSVTGPQSAKVFSHPVALEDVKEVFTTSEAGEYTLCFNINKKAANSASRMDIQLEVQDEREAESLRQRLSARHAQKSIAAENSPALAQAAYIESAVDSIHRDVQYLKEREAGMRNTNEDTNTRSWAFTIITVAVVAGSTYLRHYKLKSFLIKKKILD</sequence>
<organism evidence="10 11">
    <name type="scientific">Bodo saltans</name>
    <name type="common">Flagellated protozoan</name>
    <dbReference type="NCBI Taxonomy" id="75058"/>
    <lineage>
        <taxon>Eukaryota</taxon>
        <taxon>Discoba</taxon>
        <taxon>Euglenozoa</taxon>
        <taxon>Kinetoplastea</taxon>
        <taxon>Metakinetoplastina</taxon>
        <taxon>Eubodonida</taxon>
        <taxon>Bodonidae</taxon>
        <taxon>Bodo</taxon>
    </lineage>
</organism>
<evidence type="ECO:0000256" key="8">
    <source>
        <dbReference type="SAM" id="SignalP"/>
    </source>
</evidence>
<evidence type="ECO:0000313" key="11">
    <source>
        <dbReference type="Proteomes" id="UP000051952"/>
    </source>
</evidence>
<evidence type="ECO:0000256" key="6">
    <source>
        <dbReference type="ARBA" id="ARBA00023136"/>
    </source>
</evidence>
<evidence type="ECO:0000256" key="1">
    <source>
        <dbReference type="ARBA" id="ARBA00004479"/>
    </source>
</evidence>
<evidence type="ECO:0000256" key="7">
    <source>
        <dbReference type="RuleBase" id="RU003827"/>
    </source>
</evidence>
<evidence type="ECO:0000256" key="3">
    <source>
        <dbReference type="ARBA" id="ARBA00022692"/>
    </source>
</evidence>
<dbReference type="Pfam" id="PF01105">
    <property type="entry name" value="EMP24_GP25L"/>
    <property type="match status" value="1"/>
</dbReference>
<feature type="chain" id="PRO_5006622088" evidence="8">
    <location>
        <begin position="26"/>
        <end position="220"/>
    </location>
</feature>
<name>A0A0S4J7E6_BODSA</name>
<keyword evidence="11" id="KW-1185">Reference proteome</keyword>
<dbReference type="AlphaFoldDB" id="A0A0S4J7E6"/>
<keyword evidence="3 7" id="KW-0812">Transmembrane</keyword>
<dbReference type="OMA" id="CFTSEQP"/>
<feature type="signal peptide" evidence="8">
    <location>
        <begin position="1"/>
        <end position="25"/>
    </location>
</feature>
<keyword evidence="5" id="KW-1133">Transmembrane helix</keyword>
<evidence type="ECO:0000256" key="5">
    <source>
        <dbReference type="ARBA" id="ARBA00022989"/>
    </source>
</evidence>
<dbReference type="GO" id="GO:0016020">
    <property type="term" value="C:membrane"/>
    <property type="evidence" value="ECO:0007669"/>
    <property type="project" value="UniProtKB-SubCell"/>
</dbReference>
<dbReference type="PANTHER" id="PTHR22811">
    <property type="entry name" value="TRANSMEMBRANE EMP24 DOMAIN-CONTAINING PROTEIN"/>
    <property type="match status" value="1"/>
</dbReference>
<comment type="subcellular location">
    <subcellularLocation>
        <location evidence="1 7">Membrane</location>
        <topology evidence="1 7">Single-pass type I membrane protein</topology>
    </subcellularLocation>
</comment>
<dbReference type="EMBL" id="CYKH01001023">
    <property type="protein sequence ID" value="CUG78501.1"/>
    <property type="molecule type" value="Genomic_DNA"/>
</dbReference>
<dbReference type="OrthoDB" id="759142at2759"/>
<evidence type="ECO:0000256" key="2">
    <source>
        <dbReference type="ARBA" id="ARBA00007104"/>
    </source>
</evidence>
<comment type="similarity">
    <text evidence="2 7">Belongs to the EMP24/GP25L family.</text>
</comment>
<reference evidence="11" key="1">
    <citation type="submission" date="2015-09" db="EMBL/GenBank/DDBJ databases">
        <authorList>
            <consortium name="Pathogen Informatics"/>
        </authorList>
    </citation>
    <scope>NUCLEOTIDE SEQUENCE [LARGE SCALE GENOMIC DNA]</scope>
    <source>
        <strain evidence="11">Lake Konstanz</strain>
    </source>
</reference>
<evidence type="ECO:0000256" key="4">
    <source>
        <dbReference type="ARBA" id="ARBA00022729"/>
    </source>
</evidence>
<evidence type="ECO:0000259" key="9">
    <source>
        <dbReference type="PROSITE" id="PS50866"/>
    </source>
</evidence>
<gene>
    <name evidence="10" type="ORF">BSAL_85800</name>
</gene>
<keyword evidence="6" id="KW-0472">Membrane</keyword>
<dbReference type="InterPro" id="IPR009038">
    <property type="entry name" value="GOLD_dom"/>
</dbReference>
<keyword evidence="4 8" id="KW-0732">Signal</keyword>
<dbReference type="PROSITE" id="PS50866">
    <property type="entry name" value="GOLD"/>
    <property type="match status" value="1"/>
</dbReference>
<dbReference type="InterPro" id="IPR015720">
    <property type="entry name" value="Emp24-like"/>
</dbReference>
<dbReference type="VEuPathDB" id="TriTrypDB:BSAL_85800"/>
<dbReference type="Proteomes" id="UP000051952">
    <property type="component" value="Unassembled WGS sequence"/>
</dbReference>
<protein>
    <submittedName>
        <fullName evidence="10">Membrane-associated protein, putative</fullName>
    </submittedName>
</protein>
<proteinExistence type="inferred from homology"/>
<evidence type="ECO:0000313" key="10">
    <source>
        <dbReference type="EMBL" id="CUG78501.1"/>
    </source>
</evidence>
<dbReference type="SMART" id="SM01190">
    <property type="entry name" value="EMP24_GP25L"/>
    <property type="match status" value="1"/>
</dbReference>
<accession>A0A0S4J7E6</accession>